<organism evidence="2 3">
    <name type="scientific">Streptomyces violaceusniger</name>
    <dbReference type="NCBI Taxonomy" id="68280"/>
    <lineage>
        <taxon>Bacteria</taxon>
        <taxon>Bacillati</taxon>
        <taxon>Actinomycetota</taxon>
        <taxon>Actinomycetes</taxon>
        <taxon>Kitasatosporales</taxon>
        <taxon>Streptomycetaceae</taxon>
        <taxon>Streptomyces</taxon>
        <taxon>Streptomyces violaceusniger group</taxon>
    </lineage>
</organism>
<protein>
    <submittedName>
        <fullName evidence="2">Uncharacterized protein</fullName>
    </submittedName>
</protein>
<evidence type="ECO:0000256" key="1">
    <source>
        <dbReference type="SAM" id="MobiDB-lite"/>
    </source>
</evidence>
<evidence type="ECO:0000313" key="3">
    <source>
        <dbReference type="Proteomes" id="UP000301309"/>
    </source>
</evidence>
<keyword evidence="3" id="KW-1185">Reference proteome</keyword>
<dbReference type="AlphaFoldDB" id="A0A4D4L2Y8"/>
<reference evidence="2 3" key="1">
    <citation type="journal article" date="2020" name="Int. J. Syst. Evol. Microbiol.">
        <title>Reclassification of Streptomyces castelarensis and Streptomyces sporoclivatus as later heterotypic synonyms of Streptomyces antimycoticus.</title>
        <authorList>
            <person name="Komaki H."/>
            <person name="Tamura T."/>
        </authorList>
    </citation>
    <scope>NUCLEOTIDE SEQUENCE [LARGE SCALE GENOMIC DNA]</scope>
    <source>
        <strain evidence="2 3">NBRC 13459</strain>
    </source>
</reference>
<sequence length="114" mass="11876">MCGSAAWQGLRPWTPPGVDEATADGLIAVGTPVRRMTARTPAHIRAARAGPNSAPPLDPARRARRRRDQPTGQGPDCAICCAVVERPDGEQGIRVSTGQALVAADGGTARRRSG</sequence>
<comment type="caution">
    <text evidence="2">The sequence shown here is derived from an EMBL/GenBank/DDBJ whole genome shotgun (WGS) entry which is preliminary data.</text>
</comment>
<accession>A0A4D4L2Y8</accession>
<dbReference type="Proteomes" id="UP000301309">
    <property type="component" value="Unassembled WGS sequence"/>
</dbReference>
<name>A0A4D4L2Y8_STRVO</name>
<dbReference type="RefSeq" id="WP_137977284.1">
    <property type="nucleotide sequence ID" value="NZ_BAAASO010000009.1"/>
</dbReference>
<evidence type="ECO:0000313" key="2">
    <source>
        <dbReference type="EMBL" id="GDY52373.1"/>
    </source>
</evidence>
<feature type="region of interest" description="Disordered" evidence="1">
    <location>
        <begin position="1"/>
        <end position="20"/>
    </location>
</feature>
<proteinExistence type="predicted"/>
<feature type="region of interest" description="Disordered" evidence="1">
    <location>
        <begin position="41"/>
        <end position="77"/>
    </location>
</feature>
<gene>
    <name evidence="2" type="ORF">SVIO_029960</name>
</gene>
<dbReference type="EMBL" id="BJHW01000001">
    <property type="protein sequence ID" value="GDY52373.1"/>
    <property type="molecule type" value="Genomic_DNA"/>
</dbReference>